<sequence>MATSHGLAVARYTGNRQQLKTMVASHFSEGHCYLNTDNVACRSVVDKIGALASVFRDDPKPKQFKERNPDEKPKLEDCVSFGLWGWWIISNKEVLAGADANTSLASTSVIDSNSDSGIILDSKSEAEAESTTDEFGLKLDIYQTSSGRR</sequence>
<dbReference type="Proteomes" id="UP000297245">
    <property type="component" value="Unassembled WGS sequence"/>
</dbReference>
<dbReference type="EMBL" id="ML179533">
    <property type="protein sequence ID" value="THU85734.1"/>
    <property type="molecule type" value="Genomic_DNA"/>
</dbReference>
<reference evidence="1 2" key="1">
    <citation type="journal article" date="2019" name="Nat. Ecol. Evol.">
        <title>Megaphylogeny resolves global patterns of mushroom evolution.</title>
        <authorList>
            <person name="Varga T."/>
            <person name="Krizsan K."/>
            <person name="Foldi C."/>
            <person name="Dima B."/>
            <person name="Sanchez-Garcia M."/>
            <person name="Sanchez-Ramirez S."/>
            <person name="Szollosi G.J."/>
            <person name="Szarkandi J.G."/>
            <person name="Papp V."/>
            <person name="Albert L."/>
            <person name="Andreopoulos W."/>
            <person name="Angelini C."/>
            <person name="Antonin V."/>
            <person name="Barry K.W."/>
            <person name="Bougher N.L."/>
            <person name="Buchanan P."/>
            <person name="Buyck B."/>
            <person name="Bense V."/>
            <person name="Catcheside P."/>
            <person name="Chovatia M."/>
            <person name="Cooper J."/>
            <person name="Damon W."/>
            <person name="Desjardin D."/>
            <person name="Finy P."/>
            <person name="Geml J."/>
            <person name="Haridas S."/>
            <person name="Hughes K."/>
            <person name="Justo A."/>
            <person name="Karasinski D."/>
            <person name="Kautmanova I."/>
            <person name="Kiss B."/>
            <person name="Kocsube S."/>
            <person name="Kotiranta H."/>
            <person name="LaButti K.M."/>
            <person name="Lechner B.E."/>
            <person name="Liimatainen K."/>
            <person name="Lipzen A."/>
            <person name="Lukacs Z."/>
            <person name="Mihaltcheva S."/>
            <person name="Morgado L.N."/>
            <person name="Niskanen T."/>
            <person name="Noordeloos M.E."/>
            <person name="Ohm R.A."/>
            <person name="Ortiz-Santana B."/>
            <person name="Ovrebo C."/>
            <person name="Racz N."/>
            <person name="Riley R."/>
            <person name="Savchenko A."/>
            <person name="Shiryaev A."/>
            <person name="Soop K."/>
            <person name="Spirin V."/>
            <person name="Szebenyi C."/>
            <person name="Tomsovsky M."/>
            <person name="Tulloss R.E."/>
            <person name="Uehling J."/>
            <person name="Grigoriev I.V."/>
            <person name="Vagvolgyi C."/>
            <person name="Papp T."/>
            <person name="Martin F.M."/>
            <person name="Miettinen O."/>
            <person name="Hibbett D.S."/>
            <person name="Nagy L.G."/>
        </authorList>
    </citation>
    <scope>NUCLEOTIDE SEQUENCE [LARGE SCALE GENOMIC DNA]</scope>
    <source>
        <strain evidence="1 2">CBS 962.96</strain>
    </source>
</reference>
<keyword evidence="2" id="KW-1185">Reference proteome</keyword>
<gene>
    <name evidence="1" type="ORF">K435DRAFT_869011</name>
</gene>
<dbReference type="AlphaFoldDB" id="A0A4S8LAB4"/>
<proteinExistence type="predicted"/>
<accession>A0A4S8LAB4</accession>
<organism evidence="1 2">
    <name type="scientific">Dendrothele bispora (strain CBS 962.96)</name>
    <dbReference type="NCBI Taxonomy" id="1314807"/>
    <lineage>
        <taxon>Eukaryota</taxon>
        <taxon>Fungi</taxon>
        <taxon>Dikarya</taxon>
        <taxon>Basidiomycota</taxon>
        <taxon>Agaricomycotina</taxon>
        <taxon>Agaricomycetes</taxon>
        <taxon>Agaricomycetidae</taxon>
        <taxon>Agaricales</taxon>
        <taxon>Agaricales incertae sedis</taxon>
        <taxon>Dendrothele</taxon>
    </lineage>
</organism>
<name>A0A4S8LAB4_DENBC</name>
<evidence type="ECO:0000313" key="1">
    <source>
        <dbReference type="EMBL" id="THU85734.1"/>
    </source>
</evidence>
<evidence type="ECO:0000313" key="2">
    <source>
        <dbReference type="Proteomes" id="UP000297245"/>
    </source>
</evidence>
<protein>
    <submittedName>
        <fullName evidence="1">Uncharacterized protein</fullName>
    </submittedName>
</protein>